<sequence length="109" mass="12703">MREIGRSIRQSRKNGRLRRVEDFFVPSNFNFVVEAVNDVAGFDQEKNTYKTPSLALKLGHSLKKIADILECEAKMKESDNEAFLRNLERIRSLYEKKWNVCFVTCPTDT</sequence>
<proteinExistence type="predicted"/>
<dbReference type="EMBL" id="JASDAP010000028">
    <property type="protein sequence ID" value="KAK1876844.1"/>
    <property type="molecule type" value="Genomic_DNA"/>
</dbReference>
<dbReference type="PANTHER" id="PTHR33480">
    <property type="entry name" value="SET DOMAIN-CONTAINING PROTEIN-RELATED"/>
    <property type="match status" value="1"/>
</dbReference>
<evidence type="ECO:0000313" key="2">
    <source>
        <dbReference type="Proteomes" id="UP001228049"/>
    </source>
</evidence>
<organism evidence="1 2">
    <name type="scientific">Dissostichus eleginoides</name>
    <name type="common">Patagonian toothfish</name>
    <name type="synonym">Dissostichus amissus</name>
    <dbReference type="NCBI Taxonomy" id="100907"/>
    <lineage>
        <taxon>Eukaryota</taxon>
        <taxon>Metazoa</taxon>
        <taxon>Chordata</taxon>
        <taxon>Craniata</taxon>
        <taxon>Vertebrata</taxon>
        <taxon>Euteleostomi</taxon>
        <taxon>Actinopterygii</taxon>
        <taxon>Neopterygii</taxon>
        <taxon>Teleostei</taxon>
        <taxon>Neoteleostei</taxon>
        <taxon>Acanthomorphata</taxon>
        <taxon>Eupercaria</taxon>
        <taxon>Perciformes</taxon>
        <taxon>Notothenioidei</taxon>
        <taxon>Nototheniidae</taxon>
        <taxon>Dissostichus</taxon>
    </lineage>
</organism>
<dbReference type="AlphaFoldDB" id="A0AAD9ESP1"/>
<reference evidence="1" key="1">
    <citation type="submission" date="2023-04" db="EMBL/GenBank/DDBJ databases">
        <title>Chromosome-level genome of Chaenocephalus aceratus.</title>
        <authorList>
            <person name="Park H."/>
        </authorList>
    </citation>
    <scope>NUCLEOTIDE SEQUENCE</scope>
    <source>
        <strain evidence="1">DE</strain>
        <tissue evidence="1">Muscle</tissue>
    </source>
</reference>
<name>A0AAD9ESP1_DISEL</name>
<dbReference type="PANTHER" id="PTHR33480:SF5">
    <property type="entry name" value="SI:DKEY-51D8.9"/>
    <property type="match status" value="1"/>
</dbReference>
<protein>
    <submittedName>
        <fullName evidence="1">Elongator complex protein 4</fullName>
    </submittedName>
</protein>
<keyword evidence="2" id="KW-1185">Reference proteome</keyword>
<gene>
    <name evidence="1" type="ORF">KUDE01_002165</name>
</gene>
<comment type="caution">
    <text evidence="1">The sequence shown here is derived from an EMBL/GenBank/DDBJ whole genome shotgun (WGS) entry which is preliminary data.</text>
</comment>
<evidence type="ECO:0000313" key="1">
    <source>
        <dbReference type="EMBL" id="KAK1876844.1"/>
    </source>
</evidence>
<dbReference type="Proteomes" id="UP001228049">
    <property type="component" value="Unassembled WGS sequence"/>
</dbReference>
<accession>A0AAD9ESP1</accession>